<evidence type="ECO:0000313" key="1">
    <source>
        <dbReference type="EMBL" id="GHC61350.1"/>
    </source>
</evidence>
<reference evidence="1" key="2">
    <citation type="submission" date="2020-09" db="EMBL/GenBank/DDBJ databases">
        <authorList>
            <person name="Sun Q."/>
            <person name="Kim S."/>
        </authorList>
    </citation>
    <scope>NUCLEOTIDE SEQUENCE</scope>
    <source>
        <strain evidence="1">KCTC 42097</strain>
    </source>
</reference>
<protein>
    <submittedName>
        <fullName evidence="1">Uncharacterized protein</fullName>
    </submittedName>
</protein>
<reference evidence="1" key="1">
    <citation type="journal article" date="2014" name="Int. J. Syst. Evol. Microbiol.">
        <title>Complete genome sequence of Corynebacterium casei LMG S-19264T (=DSM 44701T), isolated from a smear-ripened cheese.</title>
        <authorList>
            <consortium name="US DOE Joint Genome Institute (JGI-PGF)"/>
            <person name="Walter F."/>
            <person name="Albersmeier A."/>
            <person name="Kalinowski J."/>
            <person name="Ruckert C."/>
        </authorList>
    </citation>
    <scope>NUCLEOTIDE SEQUENCE</scope>
    <source>
        <strain evidence="1">KCTC 42097</strain>
    </source>
</reference>
<organism evidence="1 2">
    <name type="scientific">Limoniibacter endophyticus</name>
    <dbReference type="NCBI Taxonomy" id="1565040"/>
    <lineage>
        <taxon>Bacteria</taxon>
        <taxon>Pseudomonadati</taxon>
        <taxon>Pseudomonadota</taxon>
        <taxon>Alphaproteobacteria</taxon>
        <taxon>Hyphomicrobiales</taxon>
        <taxon>Bartonellaceae</taxon>
        <taxon>Limoniibacter</taxon>
    </lineage>
</organism>
<dbReference type="EMBL" id="BMZO01000001">
    <property type="protein sequence ID" value="GHC61350.1"/>
    <property type="molecule type" value="Genomic_DNA"/>
</dbReference>
<name>A0A8J3DEP3_9HYPH</name>
<dbReference type="Proteomes" id="UP000641137">
    <property type="component" value="Unassembled WGS sequence"/>
</dbReference>
<gene>
    <name evidence="1" type="ORF">GCM10010136_01840</name>
</gene>
<sequence length="59" mass="7246">MDIDRWDGRLMLRSYIKFAWWPVMAATLEGGRRLAWLEYVWVEWVEAPKSTSKPRYYTY</sequence>
<keyword evidence="2" id="KW-1185">Reference proteome</keyword>
<accession>A0A8J3DEP3</accession>
<dbReference type="AlphaFoldDB" id="A0A8J3DEP3"/>
<comment type="caution">
    <text evidence="1">The sequence shown here is derived from an EMBL/GenBank/DDBJ whole genome shotgun (WGS) entry which is preliminary data.</text>
</comment>
<proteinExistence type="predicted"/>
<evidence type="ECO:0000313" key="2">
    <source>
        <dbReference type="Proteomes" id="UP000641137"/>
    </source>
</evidence>